<feature type="domain" description="MAM" evidence="1">
    <location>
        <begin position="1"/>
        <end position="31"/>
    </location>
</feature>
<evidence type="ECO:0000259" key="1">
    <source>
        <dbReference type="PROSITE" id="PS50060"/>
    </source>
</evidence>
<dbReference type="Gene3D" id="2.60.120.200">
    <property type="match status" value="1"/>
</dbReference>
<dbReference type="InterPro" id="IPR000998">
    <property type="entry name" value="MAM_dom"/>
</dbReference>
<dbReference type="Proteomes" id="UP001163046">
    <property type="component" value="Unassembled WGS sequence"/>
</dbReference>
<protein>
    <recommendedName>
        <fullName evidence="1">MAM domain-containing protein</fullName>
    </recommendedName>
</protein>
<dbReference type="PROSITE" id="PS50060">
    <property type="entry name" value="MAM_2"/>
    <property type="match status" value="1"/>
</dbReference>
<reference evidence="2" key="1">
    <citation type="submission" date="2023-01" db="EMBL/GenBank/DDBJ databases">
        <title>Genome assembly of the deep-sea coral Lophelia pertusa.</title>
        <authorList>
            <person name="Herrera S."/>
            <person name="Cordes E."/>
        </authorList>
    </citation>
    <scope>NUCLEOTIDE SEQUENCE</scope>
    <source>
        <strain evidence="2">USNM1676648</strain>
        <tissue evidence="2">Polyp</tissue>
    </source>
</reference>
<proteinExistence type="predicted"/>
<dbReference type="EMBL" id="MU827325">
    <property type="protein sequence ID" value="KAJ7356097.1"/>
    <property type="molecule type" value="Genomic_DNA"/>
</dbReference>
<accession>A0A9W9YM75</accession>
<name>A0A9W9YM75_9CNID</name>
<keyword evidence="3" id="KW-1185">Reference proteome</keyword>
<dbReference type="GO" id="GO:0016020">
    <property type="term" value="C:membrane"/>
    <property type="evidence" value="ECO:0007669"/>
    <property type="project" value="InterPro"/>
</dbReference>
<comment type="caution">
    <text evidence="2">The sequence shown here is derived from an EMBL/GenBank/DDBJ whole genome shotgun (WGS) entry which is preliminary data.</text>
</comment>
<gene>
    <name evidence="2" type="ORF">OS493_027025</name>
</gene>
<evidence type="ECO:0000313" key="2">
    <source>
        <dbReference type="EMBL" id="KAJ7356097.1"/>
    </source>
</evidence>
<evidence type="ECO:0000313" key="3">
    <source>
        <dbReference type="Proteomes" id="UP001163046"/>
    </source>
</evidence>
<dbReference type="AlphaFoldDB" id="A0A9W9YM75"/>
<organism evidence="2 3">
    <name type="scientific">Desmophyllum pertusum</name>
    <dbReference type="NCBI Taxonomy" id="174260"/>
    <lineage>
        <taxon>Eukaryota</taxon>
        <taxon>Metazoa</taxon>
        <taxon>Cnidaria</taxon>
        <taxon>Anthozoa</taxon>
        <taxon>Hexacorallia</taxon>
        <taxon>Scleractinia</taxon>
        <taxon>Caryophylliina</taxon>
        <taxon>Caryophylliidae</taxon>
        <taxon>Desmophyllum</taxon>
    </lineage>
</organism>
<sequence length="118" mass="13137">MLVTFEGIVGSSYWGDLAIDDVSISRGSCYVPTKSPTLPPSTSPDYYITTKPSISKSTITPQTPSIEEIDESVMVKIRDLDMTKWDTEMKDDFKREVARVATEYCAADGARCQITQTR</sequence>